<evidence type="ECO:0000256" key="2">
    <source>
        <dbReference type="ARBA" id="ARBA00022490"/>
    </source>
</evidence>
<keyword evidence="7" id="KW-0689">Ribosomal protein</keyword>
<comment type="subcellular location">
    <subcellularLocation>
        <location evidence="6">Cytoplasm</location>
    </subcellularLocation>
</comment>
<keyword evidence="8" id="KW-1185">Reference proteome</keyword>
<gene>
    <name evidence="6" type="primary">prmA</name>
    <name evidence="7" type="ORF">ACFONA_04080</name>
</gene>
<dbReference type="GO" id="GO:0008168">
    <property type="term" value="F:methyltransferase activity"/>
    <property type="evidence" value="ECO:0007669"/>
    <property type="project" value="UniProtKB-KW"/>
</dbReference>
<reference evidence="8" key="1">
    <citation type="journal article" date="2019" name="Int. J. Syst. Evol. Microbiol.">
        <title>The Global Catalogue of Microorganisms (GCM) 10K type strain sequencing project: providing services to taxonomists for standard genome sequencing and annotation.</title>
        <authorList>
            <consortium name="The Broad Institute Genomics Platform"/>
            <consortium name="The Broad Institute Genome Sequencing Center for Infectious Disease"/>
            <person name="Wu L."/>
            <person name="Ma J."/>
        </authorList>
    </citation>
    <scope>NUCLEOTIDE SEQUENCE [LARGE SCALE GENOMIC DNA]</scope>
    <source>
        <strain evidence="8">KCTC 42739</strain>
    </source>
</reference>
<dbReference type="GO" id="GO:0032259">
    <property type="term" value="P:methylation"/>
    <property type="evidence" value="ECO:0007669"/>
    <property type="project" value="UniProtKB-KW"/>
</dbReference>
<feature type="binding site" evidence="6">
    <location>
        <position position="139"/>
    </location>
    <ligand>
        <name>S-adenosyl-L-methionine</name>
        <dbReference type="ChEBI" id="CHEBI:59789"/>
    </ligand>
</feature>
<dbReference type="Gene3D" id="3.40.50.150">
    <property type="entry name" value="Vaccinia Virus protein VP39"/>
    <property type="match status" value="1"/>
</dbReference>
<keyword evidence="3 6" id="KW-0489">Methyltransferase</keyword>
<comment type="caution">
    <text evidence="7">The sequence shown here is derived from an EMBL/GenBank/DDBJ whole genome shotgun (WGS) entry which is preliminary data.</text>
</comment>
<proteinExistence type="inferred from homology"/>
<dbReference type="InterPro" id="IPR050078">
    <property type="entry name" value="Ribosomal_L11_MeTrfase_PrmA"/>
</dbReference>
<dbReference type="InterPro" id="IPR029063">
    <property type="entry name" value="SAM-dependent_MTases_sf"/>
</dbReference>
<sequence>MSAESPIESWKLTLPCTRAEAEAIDAADDLAIDAVIMTTETVEDEVETWRLDAYSEREPDAAMIAALQALVPSAAGTTPQIEALVAQDWITLSQAGLEPLSEGRFVVHTSAHPIAPPDGGRAFLIDAGQAFGTGHHATTSGCLALLDRLADQNFANVIDIGTGTGLLAFAAAHLWPDARVMATDIDPAAIRVTAENAGLNKIAGIDLVVADGTLDDRVTASAPYDLLIANILAGPLVSMAPEIAAIATPEATIILAGLLDSQREAVVAAFAACGCTFEAMDRRGDWTILHLTAGATRYVPEGPFDPKGRDGWALDL</sequence>
<evidence type="ECO:0000256" key="5">
    <source>
        <dbReference type="ARBA" id="ARBA00022691"/>
    </source>
</evidence>
<dbReference type="Proteomes" id="UP001595713">
    <property type="component" value="Unassembled WGS sequence"/>
</dbReference>
<evidence type="ECO:0000256" key="1">
    <source>
        <dbReference type="ARBA" id="ARBA00009741"/>
    </source>
</evidence>
<organism evidence="7 8">
    <name type="scientific">Sphingomonas hylomeconis</name>
    <dbReference type="NCBI Taxonomy" id="1395958"/>
    <lineage>
        <taxon>Bacteria</taxon>
        <taxon>Pseudomonadati</taxon>
        <taxon>Pseudomonadota</taxon>
        <taxon>Alphaproteobacteria</taxon>
        <taxon>Sphingomonadales</taxon>
        <taxon>Sphingomonadaceae</taxon>
        <taxon>Sphingomonas</taxon>
    </lineage>
</organism>
<keyword evidence="4 6" id="KW-0808">Transferase</keyword>
<feature type="binding site" evidence="6">
    <location>
        <position position="230"/>
    </location>
    <ligand>
        <name>S-adenosyl-L-methionine</name>
        <dbReference type="ChEBI" id="CHEBI:59789"/>
    </ligand>
</feature>
<dbReference type="CDD" id="cd02440">
    <property type="entry name" value="AdoMet_MTases"/>
    <property type="match status" value="1"/>
</dbReference>
<dbReference type="RefSeq" id="WP_261295698.1">
    <property type="nucleotide sequence ID" value="NZ_JANQBK010000017.1"/>
</dbReference>
<dbReference type="Pfam" id="PF06325">
    <property type="entry name" value="PrmA"/>
    <property type="match status" value="1"/>
</dbReference>
<keyword evidence="7" id="KW-0687">Ribonucleoprotein</keyword>
<evidence type="ECO:0000313" key="8">
    <source>
        <dbReference type="Proteomes" id="UP001595713"/>
    </source>
</evidence>
<comment type="catalytic activity">
    <reaction evidence="6">
        <text>L-lysyl-[protein] + 3 S-adenosyl-L-methionine = N(6),N(6),N(6)-trimethyl-L-lysyl-[protein] + 3 S-adenosyl-L-homocysteine + 3 H(+)</text>
        <dbReference type="Rhea" id="RHEA:54192"/>
        <dbReference type="Rhea" id="RHEA-COMP:9752"/>
        <dbReference type="Rhea" id="RHEA-COMP:13826"/>
        <dbReference type="ChEBI" id="CHEBI:15378"/>
        <dbReference type="ChEBI" id="CHEBI:29969"/>
        <dbReference type="ChEBI" id="CHEBI:57856"/>
        <dbReference type="ChEBI" id="CHEBI:59789"/>
        <dbReference type="ChEBI" id="CHEBI:61961"/>
    </reaction>
</comment>
<comment type="similarity">
    <text evidence="1 6">Belongs to the methyltransferase superfamily. PrmA family.</text>
</comment>
<keyword evidence="5 6" id="KW-0949">S-adenosyl-L-methionine</keyword>
<name>A0ABV7SQX4_9SPHN</name>
<dbReference type="HAMAP" id="MF_00735">
    <property type="entry name" value="Methyltr_PrmA"/>
    <property type="match status" value="1"/>
</dbReference>
<keyword evidence="2 6" id="KW-0963">Cytoplasm</keyword>
<dbReference type="PANTHER" id="PTHR43648:SF1">
    <property type="entry name" value="ELECTRON TRANSFER FLAVOPROTEIN BETA SUBUNIT LYSINE METHYLTRANSFERASE"/>
    <property type="match status" value="1"/>
</dbReference>
<dbReference type="InterPro" id="IPR004498">
    <property type="entry name" value="Ribosomal_PrmA_MeTrfase"/>
</dbReference>
<feature type="binding site" evidence="6">
    <location>
        <position position="161"/>
    </location>
    <ligand>
        <name>S-adenosyl-L-methionine</name>
        <dbReference type="ChEBI" id="CHEBI:59789"/>
    </ligand>
</feature>
<dbReference type="EMBL" id="JBHRXP010000002">
    <property type="protein sequence ID" value="MFC3579332.1"/>
    <property type="molecule type" value="Genomic_DNA"/>
</dbReference>
<dbReference type="SUPFAM" id="SSF53335">
    <property type="entry name" value="S-adenosyl-L-methionine-dependent methyltransferases"/>
    <property type="match status" value="1"/>
</dbReference>
<comment type="function">
    <text evidence="6">Methylates ribosomal protein L11.</text>
</comment>
<protein>
    <recommendedName>
        <fullName evidence="6">Ribosomal protein L11 methyltransferase</fullName>
        <shortName evidence="6">L11 Mtase</shortName>
        <ecNumber evidence="6">2.1.1.-</ecNumber>
    </recommendedName>
</protein>
<dbReference type="PANTHER" id="PTHR43648">
    <property type="entry name" value="ELECTRON TRANSFER FLAVOPROTEIN BETA SUBUNIT LYSINE METHYLTRANSFERASE"/>
    <property type="match status" value="1"/>
</dbReference>
<dbReference type="GO" id="GO:0005840">
    <property type="term" value="C:ribosome"/>
    <property type="evidence" value="ECO:0007669"/>
    <property type="project" value="UniProtKB-KW"/>
</dbReference>
<evidence type="ECO:0000313" key="7">
    <source>
        <dbReference type="EMBL" id="MFC3579332.1"/>
    </source>
</evidence>
<evidence type="ECO:0000256" key="4">
    <source>
        <dbReference type="ARBA" id="ARBA00022679"/>
    </source>
</evidence>
<feature type="binding site" evidence="6">
    <location>
        <position position="184"/>
    </location>
    <ligand>
        <name>S-adenosyl-L-methionine</name>
        <dbReference type="ChEBI" id="CHEBI:59789"/>
    </ligand>
</feature>
<evidence type="ECO:0000256" key="3">
    <source>
        <dbReference type="ARBA" id="ARBA00022603"/>
    </source>
</evidence>
<dbReference type="EC" id="2.1.1.-" evidence="6"/>
<accession>A0ABV7SQX4</accession>
<evidence type="ECO:0000256" key="6">
    <source>
        <dbReference type="HAMAP-Rule" id="MF_00735"/>
    </source>
</evidence>